<keyword evidence="2" id="KW-1185">Reference proteome</keyword>
<dbReference type="AlphaFoldDB" id="A0A9P6NQM1"/>
<evidence type="ECO:0000313" key="2">
    <source>
        <dbReference type="Proteomes" id="UP000886653"/>
    </source>
</evidence>
<gene>
    <name evidence="1" type="ORF">CROQUDRAFT_721703</name>
</gene>
<name>A0A9P6NQM1_9BASI</name>
<comment type="caution">
    <text evidence="1">The sequence shown here is derived from an EMBL/GenBank/DDBJ whole genome shotgun (WGS) entry which is preliminary data.</text>
</comment>
<accession>A0A9P6NQM1</accession>
<protein>
    <submittedName>
        <fullName evidence="1">Uncharacterized protein</fullName>
    </submittedName>
</protein>
<evidence type="ECO:0000313" key="1">
    <source>
        <dbReference type="EMBL" id="KAG0148458.1"/>
    </source>
</evidence>
<dbReference type="EMBL" id="MU167237">
    <property type="protein sequence ID" value="KAG0148458.1"/>
    <property type="molecule type" value="Genomic_DNA"/>
</dbReference>
<organism evidence="1 2">
    <name type="scientific">Cronartium quercuum f. sp. fusiforme G11</name>
    <dbReference type="NCBI Taxonomy" id="708437"/>
    <lineage>
        <taxon>Eukaryota</taxon>
        <taxon>Fungi</taxon>
        <taxon>Dikarya</taxon>
        <taxon>Basidiomycota</taxon>
        <taxon>Pucciniomycotina</taxon>
        <taxon>Pucciniomycetes</taxon>
        <taxon>Pucciniales</taxon>
        <taxon>Coleosporiaceae</taxon>
        <taxon>Cronartium</taxon>
    </lineage>
</organism>
<sequence>MGSRWLIGQYNALFNALSSSVETIQIILMVYSRTGFSFRSHRIESLRTPSALFISSSLSPTTFAPSTIISLHFPFVTHTHPSLRQLLRLLLSKKSRCRLRMILNNTFWLSMPPFMVTLAPPFTLTCWELTIRPSLINQFLFSKPYLTTITYWP</sequence>
<reference evidence="1" key="1">
    <citation type="submission" date="2013-11" db="EMBL/GenBank/DDBJ databases">
        <title>Genome sequence of the fusiform rust pathogen reveals effectors for host alternation and coevolution with pine.</title>
        <authorList>
            <consortium name="DOE Joint Genome Institute"/>
            <person name="Smith K."/>
            <person name="Pendleton A."/>
            <person name="Kubisiak T."/>
            <person name="Anderson C."/>
            <person name="Salamov A."/>
            <person name="Aerts A."/>
            <person name="Riley R."/>
            <person name="Clum A."/>
            <person name="Lindquist E."/>
            <person name="Ence D."/>
            <person name="Campbell M."/>
            <person name="Kronenberg Z."/>
            <person name="Feau N."/>
            <person name="Dhillon B."/>
            <person name="Hamelin R."/>
            <person name="Burleigh J."/>
            <person name="Smith J."/>
            <person name="Yandell M."/>
            <person name="Nelson C."/>
            <person name="Grigoriev I."/>
            <person name="Davis J."/>
        </authorList>
    </citation>
    <scope>NUCLEOTIDE SEQUENCE</scope>
    <source>
        <strain evidence="1">G11</strain>
    </source>
</reference>
<proteinExistence type="predicted"/>
<dbReference type="Proteomes" id="UP000886653">
    <property type="component" value="Unassembled WGS sequence"/>
</dbReference>